<feature type="transmembrane region" description="Helical" evidence="1">
    <location>
        <begin position="57"/>
        <end position="78"/>
    </location>
</feature>
<keyword evidence="1" id="KW-0812">Transmembrane</keyword>
<evidence type="ECO:0000313" key="2">
    <source>
        <dbReference type="EMBL" id="GAA2440274.1"/>
    </source>
</evidence>
<reference evidence="3" key="1">
    <citation type="journal article" date="2019" name="Int. J. Syst. Evol. Microbiol.">
        <title>The Global Catalogue of Microorganisms (GCM) 10K type strain sequencing project: providing services to taxonomists for standard genome sequencing and annotation.</title>
        <authorList>
            <consortium name="The Broad Institute Genomics Platform"/>
            <consortium name="The Broad Institute Genome Sequencing Center for Infectious Disease"/>
            <person name="Wu L."/>
            <person name="Ma J."/>
        </authorList>
    </citation>
    <scope>NUCLEOTIDE SEQUENCE [LARGE SCALE GENOMIC DNA]</scope>
    <source>
        <strain evidence="3">JCM 6305</strain>
    </source>
</reference>
<sequence>MDTKVIQNTRKARTAVRAGAVTAFTALTLLLTSPSALALYRDDGDDPGPGISPVETIGLFVVLPIVLFLVIAGLVAVADKSSRKSGQIAGRQEPNLG</sequence>
<keyword evidence="3" id="KW-1185">Reference proteome</keyword>
<dbReference type="EMBL" id="BAAASZ010000020">
    <property type="protein sequence ID" value="GAA2440274.1"/>
    <property type="molecule type" value="Genomic_DNA"/>
</dbReference>
<keyword evidence="1" id="KW-1133">Transmembrane helix</keyword>
<evidence type="ECO:0008006" key="4">
    <source>
        <dbReference type="Google" id="ProtNLM"/>
    </source>
</evidence>
<name>A0ABP5X3P1_9ACTN</name>
<gene>
    <name evidence="2" type="ORF">GCM10010405_24480</name>
</gene>
<proteinExistence type="predicted"/>
<evidence type="ECO:0000256" key="1">
    <source>
        <dbReference type="SAM" id="Phobius"/>
    </source>
</evidence>
<evidence type="ECO:0000313" key="3">
    <source>
        <dbReference type="Proteomes" id="UP001501638"/>
    </source>
</evidence>
<protein>
    <recommendedName>
        <fullName evidence="4">Secreted protein</fullName>
    </recommendedName>
</protein>
<comment type="caution">
    <text evidence="2">The sequence shown here is derived from an EMBL/GenBank/DDBJ whole genome shotgun (WGS) entry which is preliminary data.</text>
</comment>
<organism evidence="2 3">
    <name type="scientific">Streptomyces macrosporus</name>
    <dbReference type="NCBI Taxonomy" id="44032"/>
    <lineage>
        <taxon>Bacteria</taxon>
        <taxon>Bacillati</taxon>
        <taxon>Actinomycetota</taxon>
        <taxon>Actinomycetes</taxon>
        <taxon>Kitasatosporales</taxon>
        <taxon>Streptomycetaceae</taxon>
        <taxon>Streptomyces</taxon>
    </lineage>
</organism>
<accession>A0ABP5X3P1</accession>
<dbReference type="Proteomes" id="UP001501638">
    <property type="component" value="Unassembled WGS sequence"/>
</dbReference>
<keyword evidence="1" id="KW-0472">Membrane</keyword>